<reference evidence="5" key="1">
    <citation type="submission" date="2024-02" db="UniProtKB">
        <authorList>
            <consortium name="WormBaseParasite"/>
        </authorList>
    </citation>
    <scope>IDENTIFICATION</scope>
</reference>
<evidence type="ECO:0000256" key="1">
    <source>
        <dbReference type="ARBA" id="ARBA00022603"/>
    </source>
</evidence>
<dbReference type="SUPFAM" id="SSF53335">
    <property type="entry name" value="S-adenosyl-L-methionine-dependent methyltransferases"/>
    <property type="match status" value="1"/>
</dbReference>
<organism evidence="4 5">
    <name type="scientific">Strongyloides stercoralis</name>
    <name type="common">Threadworm</name>
    <dbReference type="NCBI Taxonomy" id="6248"/>
    <lineage>
        <taxon>Eukaryota</taxon>
        <taxon>Metazoa</taxon>
        <taxon>Ecdysozoa</taxon>
        <taxon>Nematoda</taxon>
        <taxon>Chromadorea</taxon>
        <taxon>Rhabditida</taxon>
        <taxon>Tylenchina</taxon>
        <taxon>Panagrolaimomorpha</taxon>
        <taxon>Strongyloidoidea</taxon>
        <taxon>Strongyloididae</taxon>
        <taxon>Strongyloides</taxon>
    </lineage>
</organism>
<proteinExistence type="predicted"/>
<keyword evidence="2" id="KW-0808">Transferase</keyword>
<dbReference type="Pfam" id="PF12937">
    <property type="entry name" value="F-box-like"/>
    <property type="match status" value="1"/>
</dbReference>
<dbReference type="Gene3D" id="3.40.50.150">
    <property type="entry name" value="Vaccinia Virus protein VP39"/>
    <property type="match status" value="1"/>
</dbReference>
<dbReference type="Proteomes" id="UP000035681">
    <property type="component" value="Unplaced"/>
</dbReference>
<evidence type="ECO:0000313" key="4">
    <source>
        <dbReference type="Proteomes" id="UP000035681"/>
    </source>
</evidence>
<accession>A0AAF5HZ70</accession>
<evidence type="ECO:0000259" key="3">
    <source>
        <dbReference type="PROSITE" id="PS50181"/>
    </source>
</evidence>
<dbReference type="InterPro" id="IPR001810">
    <property type="entry name" value="F-box_dom"/>
</dbReference>
<dbReference type="GO" id="GO:0005739">
    <property type="term" value="C:mitochondrion"/>
    <property type="evidence" value="ECO:0007669"/>
    <property type="project" value="TreeGrafter"/>
</dbReference>
<protein>
    <recommendedName>
        <fullName evidence="3">F-box domain-containing protein</fullName>
    </recommendedName>
</protein>
<evidence type="ECO:0000256" key="2">
    <source>
        <dbReference type="ARBA" id="ARBA00022679"/>
    </source>
</evidence>
<dbReference type="PANTHER" id="PTHR13090:SF1">
    <property type="entry name" value="ARGININE-HYDROXYLASE NDUFAF5, MITOCHONDRIAL"/>
    <property type="match status" value="1"/>
</dbReference>
<dbReference type="AlphaFoldDB" id="A0AAF5HZ70"/>
<dbReference type="SMART" id="SM00256">
    <property type="entry name" value="FBOX"/>
    <property type="match status" value="1"/>
</dbReference>
<dbReference type="SUPFAM" id="SSF81383">
    <property type="entry name" value="F-box domain"/>
    <property type="match status" value="1"/>
</dbReference>
<dbReference type="WBParaSite" id="TCONS_00004370.p1">
    <property type="protein sequence ID" value="TCONS_00004370.p1"/>
    <property type="gene ID" value="XLOC_001721"/>
</dbReference>
<evidence type="ECO:0000313" key="5">
    <source>
        <dbReference type="WBParaSite" id="TCONS_00004370.p1"/>
    </source>
</evidence>
<dbReference type="GO" id="GO:0032981">
    <property type="term" value="P:mitochondrial respiratory chain complex I assembly"/>
    <property type="evidence" value="ECO:0007669"/>
    <property type="project" value="TreeGrafter"/>
</dbReference>
<name>A0AAF5HZ70_STRER</name>
<dbReference type="PROSITE" id="PS50181">
    <property type="entry name" value="FBOX"/>
    <property type="match status" value="1"/>
</dbReference>
<keyword evidence="4" id="KW-1185">Reference proteome</keyword>
<dbReference type="InterPro" id="IPR029063">
    <property type="entry name" value="SAM-dependent_MTases_sf"/>
</dbReference>
<sequence>ILVESFDKMSSELYYLPAELLINIFSKTHLKELLNLKKTCKKFYNLIYNNYGYMKKNKVYEMVITRSKNNDTEFCFNNNICYFTYNNNNEIINGKYYNNDIKSKEEFLNILKIFDTTNLYRLIVRNCNNMNIFDVLYHSFKSRSNVEVLFIYKFGDKDIKFFELFMKQLNNVKILEITKIFTSIKVEKLISSINLPISLSLESVNFSESKNTNFLNLRFLIELSKNNPRLRNFFFSSKNNLFLETILIWFFFKQQLDNTEACNHNDVSLSLYNISTDKNKLINTLNNIVFRLPGIVEYQMYFTSKDNLKYKILKNCIICNESPISMNVTLISSKKNMFNFRNLNVISLRIHNLNKPRFFSTPIISTVPANFHIFDRNVKKHQRNWSARQPEYNDVQYLHEEIGYRIADKVFDLTKFNEKVLDLGCLGGFISPHLIKENVGTIVQCDMSEELVKRSNVAPEEENIKVEKVVIVVQHIGLMIFQDAEMERLGGIGAHISPFVQPQDISRIMNKAGFDMVTLDCDEIEIGYPNMFALMYDLQLMGESNASVNRSGSLRKDTLIAADAIYKTMYGKEDRYPATFQFMNFIGWKPGPNMPQPAIRGSQNVSLKDLGEIIEKGPENYIKK</sequence>
<dbReference type="GO" id="GO:0008168">
    <property type="term" value="F:methyltransferase activity"/>
    <property type="evidence" value="ECO:0007669"/>
    <property type="project" value="UniProtKB-KW"/>
</dbReference>
<dbReference type="Gene3D" id="1.20.1280.50">
    <property type="match status" value="1"/>
</dbReference>
<dbReference type="GO" id="GO:0032259">
    <property type="term" value="P:methylation"/>
    <property type="evidence" value="ECO:0007669"/>
    <property type="project" value="UniProtKB-KW"/>
</dbReference>
<dbReference type="InterPro" id="IPR036047">
    <property type="entry name" value="F-box-like_dom_sf"/>
</dbReference>
<keyword evidence="1" id="KW-0489">Methyltransferase</keyword>
<dbReference type="InterPro" id="IPR050602">
    <property type="entry name" value="Malonyl-ACP_OMT"/>
</dbReference>
<dbReference type="PANTHER" id="PTHR13090">
    <property type="entry name" value="ARGININE-HYDROXYLASE NDUFAF5, MITOCHONDRIAL"/>
    <property type="match status" value="1"/>
</dbReference>
<feature type="domain" description="F-box" evidence="3">
    <location>
        <begin position="10"/>
        <end position="63"/>
    </location>
</feature>